<gene>
    <name evidence="8" type="ORF">METZ01_LOCUS54903</name>
</gene>
<evidence type="ECO:0000256" key="4">
    <source>
        <dbReference type="ARBA" id="ARBA00022960"/>
    </source>
</evidence>
<dbReference type="InterPro" id="IPR007227">
    <property type="entry name" value="Cell_shape_determining_MreD"/>
</dbReference>
<dbReference type="NCBIfam" id="TIGR03426">
    <property type="entry name" value="shape_MreD"/>
    <property type="match status" value="1"/>
</dbReference>
<dbReference type="EMBL" id="UINC01002965">
    <property type="protein sequence ID" value="SVA02049.1"/>
    <property type="molecule type" value="Genomic_DNA"/>
</dbReference>
<evidence type="ECO:0000256" key="7">
    <source>
        <dbReference type="SAM" id="Phobius"/>
    </source>
</evidence>
<evidence type="ECO:0000256" key="6">
    <source>
        <dbReference type="ARBA" id="ARBA00023136"/>
    </source>
</evidence>
<dbReference type="GO" id="GO:0008360">
    <property type="term" value="P:regulation of cell shape"/>
    <property type="evidence" value="ECO:0007669"/>
    <property type="project" value="UniProtKB-KW"/>
</dbReference>
<organism evidence="8">
    <name type="scientific">marine metagenome</name>
    <dbReference type="NCBI Taxonomy" id="408172"/>
    <lineage>
        <taxon>unclassified sequences</taxon>
        <taxon>metagenomes</taxon>
        <taxon>ecological metagenomes</taxon>
    </lineage>
</organism>
<evidence type="ECO:0000313" key="8">
    <source>
        <dbReference type="EMBL" id="SVA02049.1"/>
    </source>
</evidence>
<evidence type="ECO:0000256" key="2">
    <source>
        <dbReference type="ARBA" id="ARBA00022475"/>
    </source>
</evidence>
<keyword evidence="4" id="KW-0133">Cell shape</keyword>
<feature type="transmembrane region" description="Helical" evidence="7">
    <location>
        <begin position="128"/>
        <end position="148"/>
    </location>
</feature>
<keyword evidence="6 7" id="KW-0472">Membrane</keyword>
<keyword evidence="2" id="KW-1003">Cell membrane</keyword>
<evidence type="ECO:0000256" key="3">
    <source>
        <dbReference type="ARBA" id="ARBA00022692"/>
    </source>
</evidence>
<keyword evidence="3 7" id="KW-0812">Transmembrane</keyword>
<proteinExistence type="predicted"/>
<dbReference type="PANTHER" id="PTHR37484">
    <property type="entry name" value="ROD SHAPE-DETERMINING PROTEIN MRED"/>
    <property type="match status" value="1"/>
</dbReference>
<name>A0A381SEV6_9ZZZZ</name>
<protein>
    <recommendedName>
        <fullName evidence="9">Rod shape-determining protein MreD</fullName>
    </recommendedName>
</protein>
<dbReference type="PANTHER" id="PTHR37484:SF1">
    <property type="entry name" value="ROD SHAPE-DETERMINING PROTEIN MRED"/>
    <property type="match status" value="1"/>
</dbReference>
<feature type="transmembrane region" description="Helical" evidence="7">
    <location>
        <begin position="99"/>
        <end position="116"/>
    </location>
</feature>
<dbReference type="AlphaFoldDB" id="A0A381SEV6"/>
<comment type="subcellular location">
    <subcellularLocation>
        <location evidence="1">Cell membrane</location>
        <topology evidence="1">Multi-pass membrane protein</topology>
    </subcellularLocation>
</comment>
<dbReference type="InterPro" id="IPR026034">
    <property type="entry name" value="MreD_proteobac"/>
</dbReference>
<accession>A0A381SEV6</accession>
<sequence length="157" mass="17210">MVVLSSLLIGMLVTVGHLPRVVPDWIGLLRPEWMVLVCFFWAVEIPERLGLVSVWLCGTLMDVLVGDAVGTNGACLAAVSLTGWKLQARVRLYSPFQEVALVFAMALGVLWIKALIDNLLNGVAFTPYIVVNAVCTSLWWIPLSGVLGRVKTSFDIR</sequence>
<keyword evidence="5 7" id="KW-1133">Transmembrane helix</keyword>
<dbReference type="Pfam" id="PF04093">
    <property type="entry name" value="MreD"/>
    <property type="match status" value="1"/>
</dbReference>
<dbReference type="GO" id="GO:0005886">
    <property type="term" value="C:plasma membrane"/>
    <property type="evidence" value="ECO:0007669"/>
    <property type="project" value="UniProtKB-SubCell"/>
</dbReference>
<evidence type="ECO:0008006" key="9">
    <source>
        <dbReference type="Google" id="ProtNLM"/>
    </source>
</evidence>
<reference evidence="8" key="1">
    <citation type="submission" date="2018-05" db="EMBL/GenBank/DDBJ databases">
        <authorList>
            <person name="Lanie J.A."/>
            <person name="Ng W.-L."/>
            <person name="Kazmierczak K.M."/>
            <person name="Andrzejewski T.M."/>
            <person name="Davidsen T.M."/>
            <person name="Wayne K.J."/>
            <person name="Tettelin H."/>
            <person name="Glass J.I."/>
            <person name="Rusch D."/>
            <person name="Podicherti R."/>
            <person name="Tsui H.-C.T."/>
            <person name="Winkler M.E."/>
        </authorList>
    </citation>
    <scope>NUCLEOTIDE SEQUENCE</scope>
</reference>
<evidence type="ECO:0000256" key="1">
    <source>
        <dbReference type="ARBA" id="ARBA00004651"/>
    </source>
</evidence>
<evidence type="ECO:0000256" key="5">
    <source>
        <dbReference type="ARBA" id="ARBA00022989"/>
    </source>
</evidence>